<dbReference type="SUPFAM" id="SSF63825">
    <property type="entry name" value="YWTD domain"/>
    <property type="match status" value="1"/>
</dbReference>
<name>A0ABY6BH02_9GAMM</name>
<protein>
    <submittedName>
        <fullName evidence="2">Uncharacterized protein</fullName>
    </submittedName>
</protein>
<evidence type="ECO:0000256" key="1">
    <source>
        <dbReference type="SAM" id="SignalP"/>
    </source>
</evidence>
<dbReference type="Proteomes" id="UP001064632">
    <property type="component" value="Chromosome"/>
</dbReference>
<dbReference type="InterPro" id="IPR011044">
    <property type="entry name" value="Quino_amine_DH_bsu"/>
</dbReference>
<feature type="chain" id="PRO_5046172323" evidence="1">
    <location>
        <begin position="26"/>
        <end position="748"/>
    </location>
</feature>
<dbReference type="RefSeq" id="WP_261696261.1">
    <property type="nucleotide sequence ID" value="NZ_CP104694.1"/>
</dbReference>
<proteinExistence type="predicted"/>
<accession>A0ABY6BH02</accession>
<reference evidence="2" key="1">
    <citation type="submission" date="2022-09" db="EMBL/GenBank/DDBJ databases">
        <title>Tahibacter sp. nov., isolated from a fresh water.</title>
        <authorList>
            <person name="Baek J.H."/>
            <person name="Lee J.K."/>
            <person name="Kim J.M."/>
            <person name="Jeon C.O."/>
        </authorList>
    </citation>
    <scope>NUCLEOTIDE SEQUENCE</scope>
    <source>
        <strain evidence="2">W38</strain>
    </source>
</reference>
<organism evidence="2 3">
    <name type="scientific">Tahibacter amnicola</name>
    <dbReference type="NCBI Taxonomy" id="2976241"/>
    <lineage>
        <taxon>Bacteria</taxon>
        <taxon>Pseudomonadati</taxon>
        <taxon>Pseudomonadota</taxon>
        <taxon>Gammaproteobacteria</taxon>
        <taxon>Lysobacterales</taxon>
        <taxon>Rhodanobacteraceae</taxon>
        <taxon>Tahibacter</taxon>
    </lineage>
</organism>
<evidence type="ECO:0000313" key="3">
    <source>
        <dbReference type="Proteomes" id="UP001064632"/>
    </source>
</evidence>
<dbReference type="EMBL" id="CP104694">
    <property type="protein sequence ID" value="UXI69306.1"/>
    <property type="molecule type" value="Genomic_DNA"/>
</dbReference>
<sequence length="748" mass="79518">MTLPRTAAIALSSALAFALCPTSQAAYRTDTPPVETQQAATPLLTTPWAKRSVHGAIAYFLFPAQSRIARYDLAAQAWLSDIAIASNATTFDVDADGIYVSLSDRVVRLDLAGTTSTIIPYIPGGQSTLELGAGFILVADNRNVRTYAKANGAPIGSTTIWYTVRGPSILNALGKIYVSYEGLSPSDVLVVSVNPTTGAVSASVESPYHGAWPAGSQNYTGEQSTFVVDNTGTVYSDQLIYRGSLGGNIETAAFLSDRFVVLRGNELVLFSNELRELGRLRAPAGITDLFVGNETVYAATAMGATILPLDLSTFVKPTPVNARPWSMTAKRADDVIDANGSVLFFSKSESAAYRFDPQSWSVSAPIALLSGPDRVTYSATLDTLFASYAGGAIYAHPLDEPGVANYLTSTAYTPHGLASAGEFLLAADDSGAWASHYTFAPNGNRISWVEWNYRSNTYTWDPISRKMYFFRNDTSPSDVHWEEINSAGEIVAEGESPYHGEISTVGPIRISPDHSTIALGSGQLLSTAGLTLTGNLQRPVADVAWSKGDIYALTSESPASLMRFNASQNVLSAGRVRGTPRRLLPMADGNFLYVADVAGSTVTGVLDPLLSQADVAVDAPAMGNLTAGGATITVNVTVGNNGSVYAQGVRVSADLSALQNVTWRCIPEALATGCDNQPHTGPLDQVLELLDSGQVRYVITGTVPASSEGTLEIPFQASAPINTADPELRNNGTRIVYRLDRLFHDGFE</sequence>
<dbReference type="SUPFAM" id="SSF69322">
    <property type="entry name" value="Tricorn protease domain 2"/>
    <property type="match status" value="1"/>
</dbReference>
<keyword evidence="3" id="KW-1185">Reference proteome</keyword>
<keyword evidence="1" id="KW-0732">Signal</keyword>
<feature type="signal peptide" evidence="1">
    <location>
        <begin position="1"/>
        <end position="25"/>
    </location>
</feature>
<gene>
    <name evidence="2" type="ORF">N4264_06565</name>
</gene>
<evidence type="ECO:0000313" key="2">
    <source>
        <dbReference type="EMBL" id="UXI69306.1"/>
    </source>
</evidence>
<dbReference type="SUPFAM" id="SSF50969">
    <property type="entry name" value="YVTN repeat-like/Quinoprotein amine dehydrogenase"/>
    <property type="match status" value="1"/>
</dbReference>